<protein>
    <submittedName>
        <fullName evidence="1">8093_t:CDS:1</fullName>
    </submittedName>
</protein>
<accession>A0A9N9GAT2</accession>
<evidence type="ECO:0000313" key="2">
    <source>
        <dbReference type="Proteomes" id="UP000789831"/>
    </source>
</evidence>
<reference evidence="1" key="1">
    <citation type="submission" date="2021-06" db="EMBL/GenBank/DDBJ databases">
        <authorList>
            <person name="Kallberg Y."/>
            <person name="Tangrot J."/>
            <person name="Rosling A."/>
        </authorList>
    </citation>
    <scope>NUCLEOTIDE SEQUENCE</scope>
    <source>
        <strain evidence="1">MT106</strain>
    </source>
</reference>
<proteinExistence type="predicted"/>
<keyword evidence="2" id="KW-1185">Reference proteome</keyword>
<evidence type="ECO:0000313" key="1">
    <source>
        <dbReference type="EMBL" id="CAG8597050.1"/>
    </source>
</evidence>
<name>A0A9N9GAT2_9GLOM</name>
<sequence>MSSPEHYPGYIALLSYLNEHTSWSYYEFLTLYRDVIVLSPPFSDEWNGLDGAWTHRFLKKAEALNPKDFEILKVKVDSERSKNGLQAYWEGVIHKRKKLAVKRTHVLGSLSLLDEAGKYNVDDLSSEGFSDSFLVDVSSTSKHALDNKGLISQRAKKIKTTSKDESVDLEENGIGIYSEDDDEELEDHTVSNEELPCWSSYEKTFQEISEDKKWRLSSSQRNVEDVLHAYALKLEKEQLAHSFIVDTSDDSIRGLFSEIEWREIMSVNKKTVPAIDRKLGEHLLKYKKKTPSAMRMHIMKPWLSGTYNRDEHFDFQYVHQVFSYLLDEYESPKNQLLQPHLEGWYAINIWSIMIDKAFLNVQDIELVRGDSVSVASGNRKKKAEKGTNGRRPDGIFKSTVNNHEYGGIEVAKTCQGPHDKKQLGDSLKLGKLLKDMFDQLSSVVNHNEAVVKEIEVVGLLHSRLQLQQLLVDYGGGSCLRLIKEVTTNVPVYLNDVMELINMIISILRAKLRVQRCIAVLKDDSEDASFLREITQPPSTPPNEQAGYLTTSRTVTCPTFKSPEKATKVKEVTIKYKKPSNLQKRLLKLKR</sequence>
<organism evidence="1 2">
    <name type="scientific">Ambispora gerdemannii</name>
    <dbReference type="NCBI Taxonomy" id="144530"/>
    <lineage>
        <taxon>Eukaryota</taxon>
        <taxon>Fungi</taxon>
        <taxon>Fungi incertae sedis</taxon>
        <taxon>Mucoromycota</taxon>
        <taxon>Glomeromycotina</taxon>
        <taxon>Glomeromycetes</taxon>
        <taxon>Archaeosporales</taxon>
        <taxon>Ambisporaceae</taxon>
        <taxon>Ambispora</taxon>
    </lineage>
</organism>
<comment type="caution">
    <text evidence="1">The sequence shown here is derived from an EMBL/GenBank/DDBJ whole genome shotgun (WGS) entry which is preliminary data.</text>
</comment>
<dbReference type="AlphaFoldDB" id="A0A9N9GAT2"/>
<dbReference type="Proteomes" id="UP000789831">
    <property type="component" value="Unassembled WGS sequence"/>
</dbReference>
<dbReference type="OrthoDB" id="2440340at2759"/>
<gene>
    <name evidence="1" type="ORF">AGERDE_LOCUS8903</name>
</gene>
<dbReference type="EMBL" id="CAJVPL010002033">
    <property type="protein sequence ID" value="CAG8597050.1"/>
    <property type="molecule type" value="Genomic_DNA"/>
</dbReference>